<dbReference type="GO" id="GO:0004497">
    <property type="term" value="F:monooxygenase activity"/>
    <property type="evidence" value="ECO:0007669"/>
    <property type="project" value="UniProtKB-KW"/>
</dbReference>
<keyword evidence="3 7" id="KW-0349">Heme</keyword>
<dbReference type="EMBL" id="LKCW01000149">
    <property type="protein sequence ID" value="KPM37919.1"/>
    <property type="molecule type" value="Genomic_DNA"/>
</dbReference>
<sequence>MASILPCAAAVAIILFLYRCILYPLFLSPLAKIPAGHWSCHVTPFWILRARKTNCQNRTLHRAHLKHGPVVRIGPNELSVDGVQALRIVYQGGFEKDNWYSVFNNYGVPCVFSTLSLKPHSLRKRMVSNIYSKSHILSSPAAKAQSHAILFQRLLPLIQASTKGDQAQQGIDVFSTFLATTMDFIAAYCFGLKNNTNFLEDVAYRNHWLQLYLTRARHHFWPQEMPTFTTICKKFGLRLYPSWVDDANEELGAWNHRLCQKARSAIALKEKEGRENLGDEAVVIKAIEDGIDKELQLNGQGSIIYSTTMQNRELAISSEVLDHLLAGQETAGIALTYAAWHLSRSPVLQEKLRAELLTLEPSFKMGKATAELPDSKTLDALPILHAAIMETLRLHAPIPGPEPRRTPPQGCQLEGFDIPGGVRVAALGYTLHLDETVFPNPRKWDHTRWLESETSDEQRKEMHRRFWAFGSGGRMCLGSNFAMNEMKHVIAAIYTNFTTHIVNDEGIEQGDTYTARPVSEQLILRFEAVE</sequence>
<evidence type="ECO:0000256" key="4">
    <source>
        <dbReference type="ARBA" id="ARBA00022723"/>
    </source>
</evidence>
<keyword evidence="8" id="KW-0560">Oxidoreductase</keyword>
<dbReference type="InterPro" id="IPR017972">
    <property type="entry name" value="Cyt_P450_CS"/>
</dbReference>
<dbReference type="Gene3D" id="1.10.630.10">
    <property type="entry name" value="Cytochrome P450"/>
    <property type="match status" value="1"/>
</dbReference>
<dbReference type="InterPro" id="IPR050121">
    <property type="entry name" value="Cytochrome_P450_monoxygenase"/>
</dbReference>
<dbReference type="GO" id="GO:0020037">
    <property type="term" value="F:heme binding"/>
    <property type="evidence" value="ECO:0007669"/>
    <property type="project" value="InterPro"/>
</dbReference>
<evidence type="ECO:0000313" key="10">
    <source>
        <dbReference type="Proteomes" id="UP000050424"/>
    </source>
</evidence>
<proteinExistence type="inferred from homology"/>
<dbReference type="PANTHER" id="PTHR24305:SF166">
    <property type="entry name" value="CYTOCHROME P450 12A4, MITOCHONDRIAL-RELATED"/>
    <property type="match status" value="1"/>
</dbReference>
<dbReference type="Pfam" id="PF00067">
    <property type="entry name" value="p450"/>
    <property type="match status" value="1"/>
</dbReference>
<dbReference type="InterPro" id="IPR002403">
    <property type="entry name" value="Cyt_P450_E_grp-IV"/>
</dbReference>
<organism evidence="9 10">
    <name type="scientific">Neonectria ditissima</name>
    <dbReference type="NCBI Taxonomy" id="78410"/>
    <lineage>
        <taxon>Eukaryota</taxon>
        <taxon>Fungi</taxon>
        <taxon>Dikarya</taxon>
        <taxon>Ascomycota</taxon>
        <taxon>Pezizomycotina</taxon>
        <taxon>Sordariomycetes</taxon>
        <taxon>Hypocreomycetidae</taxon>
        <taxon>Hypocreales</taxon>
        <taxon>Nectriaceae</taxon>
        <taxon>Neonectria</taxon>
    </lineage>
</organism>
<accession>A0A0P7BDT4</accession>
<evidence type="ECO:0000256" key="6">
    <source>
        <dbReference type="ARBA" id="ARBA00023033"/>
    </source>
</evidence>
<evidence type="ECO:0000256" key="1">
    <source>
        <dbReference type="ARBA" id="ARBA00001971"/>
    </source>
</evidence>
<dbReference type="PRINTS" id="PR00385">
    <property type="entry name" value="P450"/>
</dbReference>
<dbReference type="SUPFAM" id="SSF48264">
    <property type="entry name" value="Cytochrome P450"/>
    <property type="match status" value="1"/>
</dbReference>
<evidence type="ECO:0000256" key="7">
    <source>
        <dbReference type="PIRSR" id="PIRSR602403-1"/>
    </source>
</evidence>
<evidence type="ECO:0000256" key="2">
    <source>
        <dbReference type="ARBA" id="ARBA00010617"/>
    </source>
</evidence>
<keyword evidence="10" id="KW-1185">Reference proteome</keyword>
<protein>
    <submittedName>
        <fullName evidence="9">Uncharacterized protein</fullName>
    </submittedName>
</protein>
<name>A0A0P7BDT4_9HYPO</name>
<keyword evidence="6 8" id="KW-0503">Monooxygenase</keyword>
<dbReference type="AlphaFoldDB" id="A0A0P7BDT4"/>
<reference evidence="9 10" key="1">
    <citation type="submission" date="2015-09" db="EMBL/GenBank/DDBJ databases">
        <title>Draft genome of a European isolate of the apple canker pathogen Neonectria ditissima.</title>
        <authorList>
            <person name="Gomez-Cortecero A."/>
            <person name="Harrison R.J."/>
            <person name="Armitage A.D."/>
        </authorList>
    </citation>
    <scope>NUCLEOTIDE SEQUENCE [LARGE SCALE GENOMIC DNA]</scope>
    <source>
        <strain evidence="9 10">R09/05</strain>
    </source>
</reference>
<dbReference type="Proteomes" id="UP000050424">
    <property type="component" value="Unassembled WGS sequence"/>
</dbReference>
<comment type="similarity">
    <text evidence="2 8">Belongs to the cytochrome P450 family.</text>
</comment>
<gene>
    <name evidence="9" type="ORF">AK830_g8634</name>
</gene>
<dbReference type="InterPro" id="IPR036396">
    <property type="entry name" value="Cyt_P450_sf"/>
</dbReference>
<dbReference type="OrthoDB" id="1470350at2759"/>
<evidence type="ECO:0000313" key="9">
    <source>
        <dbReference type="EMBL" id="KPM37919.1"/>
    </source>
</evidence>
<comment type="cofactor">
    <cofactor evidence="1 7">
        <name>heme</name>
        <dbReference type="ChEBI" id="CHEBI:30413"/>
    </cofactor>
</comment>
<keyword evidence="5 7" id="KW-0408">Iron</keyword>
<dbReference type="PROSITE" id="PS00086">
    <property type="entry name" value="CYTOCHROME_P450"/>
    <property type="match status" value="1"/>
</dbReference>
<dbReference type="GO" id="GO:0005506">
    <property type="term" value="F:iron ion binding"/>
    <property type="evidence" value="ECO:0007669"/>
    <property type="project" value="InterPro"/>
</dbReference>
<dbReference type="PANTHER" id="PTHR24305">
    <property type="entry name" value="CYTOCHROME P450"/>
    <property type="match status" value="1"/>
</dbReference>
<dbReference type="GO" id="GO:0016705">
    <property type="term" value="F:oxidoreductase activity, acting on paired donors, with incorporation or reduction of molecular oxygen"/>
    <property type="evidence" value="ECO:0007669"/>
    <property type="project" value="InterPro"/>
</dbReference>
<evidence type="ECO:0000256" key="5">
    <source>
        <dbReference type="ARBA" id="ARBA00023004"/>
    </source>
</evidence>
<comment type="caution">
    <text evidence="9">The sequence shown here is derived from an EMBL/GenBank/DDBJ whole genome shotgun (WGS) entry which is preliminary data.</text>
</comment>
<dbReference type="STRING" id="78410.A0A0P7BDT4"/>
<keyword evidence="4 7" id="KW-0479">Metal-binding</keyword>
<feature type="binding site" description="axial binding residue" evidence="7">
    <location>
        <position position="476"/>
    </location>
    <ligand>
        <name>heme</name>
        <dbReference type="ChEBI" id="CHEBI:30413"/>
    </ligand>
    <ligandPart>
        <name>Fe</name>
        <dbReference type="ChEBI" id="CHEBI:18248"/>
    </ligandPart>
</feature>
<evidence type="ECO:0000256" key="8">
    <source>
        <dbReference type="RuleBase" id="RU000461"/>
    </source>
</evidence>
<evidence type="ECO:0000256" key="3">
    <source>
        <dbReference type="ARBA" id="ARBA00022617"/>
    </source>
</evidence>
<dbReference type="PRINTS" id="PR00465">
    <property type="entry name" value="EP450IV"/>
</dbReference>
<dbReference type="CDD" id="cd11059">
    <property type="entry name" value="CYP_fungal"/>
    <property type="match status" value="1"/>
</dbReference>
<dbReference type="InterPro" id="IPR001128">
    <property type="entry name" value="Cyt_P450"/>
</dbReference>